<gene>
    <name evidence="1" type="ORF">Cvel_7248</name>
</gene>
<dbReference type="EMBL" id="CDMZ01002989">
    <property type="protein sequence ID" value="CEM44678.1"/>
    <property type="molecule type" value="Genomic_DNA"/>
</dbReference>
<dbReference type="VEuPathDB" id="CryptoDB:Cvel_7248"/>
<accession>A0A0G4HKG1</accession>
<dbReference type="AlphaFoldDB" id="A0A0G4HKG1"/>
<sequence length="86" mass="9314">MYSKCGEECMMSDMQQSVLEGASTGWVDLKRFCHYECKPSAPHAGAGCEIPTEAELLKVKTRDGNGRDPNYIPEGTVLVGTQATST</sequence>
<name>A0A0G4HKG1_9ALVE</name>
<evidence type="ECO:0000313" key="1">
    <source>
        <dbReference type="EMBL" id="CEM44678.1"/>
    </source>
</evidence>
<protein>
    <submittedName>
        <fullName evidence="1">Uncharacterized protein</fullName>
    </submittedName>
</protein>
<organism evidence="1">
    <name type="scientific">Chromera velia CCMP2878</name>
    <dbReference type="NCBI Taxonomy" id="1169474"/>
    <lineage>
        <taxon>Eukaryota</taxon>
        <taxon>Sar</taxon>
        <taxon>Alveolata</taxon>
        <taxon>Colpodellida</taxon>
        <taxon>Chromeraceae</taxon>
        <taxon>Chromera</taxon>
    </lineage>
</organism>
<proteinExistence type="predicted"/>
<reference evidence="1" key="1">
    <citation type="submission" date="2014-11" db="EMBL/GenBank/DDBJ databases">
        <authorList>
            <person name="Otto D Thomas"/>
            <person name="Naeem Raeece"/>
        </authorList>
    </citation>
    <scope>NUCLEOTIDE SEQUENCE</scope>
</reference>